<dbReference type="RefSeq" id="WP_205378846.1">
    <property type="nucleotide sequence ID" value="NZ_JAFEJA010000003.1"/>
</dbReference>
<dbReference type="Proteomes" id="UP000664109">
    <property type="component" value="Unassembled WGS sequence"/>
</dbReference>
<protein>
    <recommendedName>
        <fullName evidence="3">GlcNAc-PI de-N-acetylase</fullName>
    </recommendedName>
</protein>
<reference evidence="1 2" key="1">
    <citation type="journal article" date="2016" name="Arch. Microbiol.">
        <title>Streptomyces zhihengii sp. nov., isolated from rhizospheric soil of Psammosilene tunicoides.</title>
        <authorList>
            <person name="Huang M.J."/>
            <person name="Fei J.J."/>
            <person name="Salam N."/>
            <person name="Kim C.J."/>
            <person name="Hozzein W.N."/>
            <person name="Xiao M."/>
            <person name="Huang H.Q."/>
            <person name="Li W.J."/>
        </authorList>
    </citation>
    <scope>NUCLEOTIDE SEQUENCE [LARGE SCALE GENOMIC DNA]</scope>
    <source>
        <strain evidence="1 2">YIM T102</strain>
    </source>
</reference>
<gene>
    <name evidence="1" type="ORF">JE024_39950</name>
</gene>
<evidence type="ECO:0000313" key="1">
    <source>
        <dbReference type="EMBL" id="MBM9624700.1"/>
    </source>
</evidence>
<geneLocation type="plasmid" evidence="1">
    <name>unnamed1</name>
</geneLocation>
<dbReference type="EMBL" id="JAFEJA010000003">
    <property type="protein sequence ID" value="MBM9624700.1"/>
    <property type="molecule type" value="Genomic_DNA"/>
</dbReference>
<organism evidence="1 2">
    <name type="scientific">Streptomyces zhihengii</name>
    <dbReference type="NCBI Taxonomy" id="1818004"/>
    <lineage>
        <taxon>Bacteria</taxon>
        <taxon>Bacillati</taxon>
        <taxon>Actinomycetota</taxon>
        <taxon>Actinomycetes</taxon>
        <taxon>Kitasatosporales</taxon>
        <taxon>Streptomycetaceae</taxon>
        <taxon>Streptomyces</taxon>
    </lineage>
</organism>
<keyword evidence="1" id="KW-0614">Plasmid</keyword>
<dbReference type="InterPro" id="IPR024078">
    <property type="entry name" value="LmbE-like_dom_sf"/>
</dbReference>
<accession>A0ABS2V4L2</accession>
<evidence type="ECO:0008006" key="3">
    <source>
        <dbReference type="Google" id="ProtNLM"/>
    </source>
</evidence>
<evidence type="ECO:0000313" key="2">
    <source>
        <dbReference type="Proteomes" id="UP000664109"/>
    </source>
</evidence>
<comment type="caution">
    <text evidence="1">The sequence shown here is derived from an EMBL/GenBank/DDBJ whole genome shotgun (WGS) entry which is preliminary data.</text>
</comment>
<sequence length="193" mass="20309">MAHPDDPELWAGGTLALHARTAPVIAAVQAHDTVRNAEAVAGGKALGAEVVLAEALDAATVTELILRHRPEILITHPVDDVHPDHRRIAGAVMEGLVDAVIATGHPKKLYACDTYNSLTLSGPVAASVIVDVTATFEQKMTALREHRSQPITEHFGPMAENLGSLWGARIGASRAEAFTALPILGRLPGAAHL</sequence>
<keyword evidence="2" id="KW-1185">Reference proteome</keyword>
<dbReference type="SUPFAM" id="SSF102588">
    <property type="entry name" value="LmbE-like"/>
    <property type="match status" value="1"/>
</dbReference>
<name>A0ABS2V4L2_9ACTN</name>
<dbReference type="Gene3D" id="3.40.50.10320">
    <property type="entry name" value="LmbE-like"/>
    <property type="match status" value="1"/>
</dbReference>
<proteinExistence type="predicted"/>